<dbReference type="GO" id="GO:0005739">
    <property type="term" value="C:mitochondrion"/>
    <property type="evidence" value="ECO:0007669"/>
    <property type="project" value="GOC"/>
</dbReference>
<comment type="similarity">
    <text evidence="2">Belongs to the COQ10 family.</text>
</comment>
<dbReference type="InterPro" id="IPR023393">
    <property type="entry name" value="START-like_dom_sf"/>
</dbReference>
<dbReference type="Pfam" id="PF08240">
    <property type="entry name" value="ADH_N"/>
    <property type="match status" value="1"/>
</dbReference>
<evidence type="ECO:0000256" key="9">
    <source>
        <dbReference type="ARBA" id="ARBA00022857"/>
    </source>
</evidence>
<organism evidence="17 18">
    <name type="scientific">Malassezia equina</name>
    <dbReference type="NCBI Taxonomy" id="1381935"/>
    <lineage>
        <taxon>Eukaryota</taxon>
        <taxon>Fungi</taxon>
        <taxon>Dikarya</taxon>
        <taxon>Basidiomycota</taxon>
        <taxon>Ustilaginomycotina</taxon>
        <taxon>Malasseziomycetes</taxon>
        <taxon>Malasseziales</taxon>
        <taxon>Malasseziaceae</taxon>
        <taxon>Malassezia</taxon>
    </lineage>
</organism>
<comment type="similarity">
    <text evidence="3 15">Belongs to the zinc-containing alcohol dehydrogenase family.</text>
</comment>
<dbReference type="SMART" id="SM00947">
    <property type="entry name" value="Pro_CA"/>
    <property type="match status" value="1"/>
</dbReference>
<dbReference type="SUPFAM" id="SSF50129">
    <property type="entry name" value="GroES-like"/>
    <property type="match status" value="1"/>
</dbReference>
<keyword evidence="9" id="KW-0521">NADP</keyword>
<dbReference type="CDD" id="cd07813">
    <property type="entry name" value="COQ10p_like"/>
    <property type="match status" value="1"/>
</dbReference>
<dbReference type="Pfam" id="PF09796">
    <property type="entry name" value="QCR10"/>
    <property type="match status" value="1"/>
</dbReference>
<dbReference type="FunFam" id="3.40.50.720:FF:000158">
    <property type="entry name" value="Zinc-binding alcohol dehydrogenase"/>
    <property type="match status" value="1"/>
</dbReference>
<dbReference type="InterPro" id="IPR036291">
    <property type="entry name" value="NAD(P)-bd_dom_sf"/>
</dbReference>
<dbReference type="SUPFAM" id="SSF53056">
    <property type="entry name" value="beta-carbonic anhydrase, cab"/>
    <property type="match status" value="1"/>
</dbReference>
<evidence type="ECO:0000256" key="8">
    <source>
        <dbReference type="ARBA" id="ARBA00022833"/>
    </source>
</evidence>
<dbReference type="SUPFAM" id="SSF51735">
    <property type="entry name" value="NAD(P)-binding Rossmann-fold domains"/>
    <property type="match status" value="1"/>
</dbReference>
<evidence type="ECO:0000256" key="10">
    <source>
        <dbReference type="ARBA" id="ARBA00023002"/>
    </source>
</evidence>
<dbReference type="EMBL" id="CP119900">
    <property type="protein sequence ID" value="WFD21837.1"/>
    <property type="molecule type" value="Genomic_DNA"/>
</dbReference>
<dbReference type="InterPro" id="IPR002328">
    <property type="entry name" value="ADH_Zn_CS"/>
</dbReference>
<dbReference type="InterPro" id="IPR011032">
    <property type="entry name" value="GroES-like_sf"/>
</dbReference>
<evidence type="ECO:0000256" key="3">
    <source>
        <dbReference type="ARBA" id="ARBA00008072"/>
    </source>
</evidence>
<comment type="function">
    <text evidence="12">Required for the function of coenzyme Q in the respiratory chain. May serve as a chaperone or may be involved in the transport of Q6 from its site of synthesis to the catalytic sites of the respiratory complexes.</text>
</comment>
<dbReference type="SUPFAM" id="SSF55961">
    <property type="entry name" value="Bet v1-like"/>
    <property type="match status" value="1"/>
</dbReference>
<comment type="catalytic activity">
    <reaction evidence="13">
        <text>a primary alcohol + NADP(+) = an aldehyde + NADPH + H(+)</text>
        <dbReference type="Rhea" id="RHEA:15937"/>
        <dbReference type="ChEBI" id="CHEBI:15378"/>
        <dbReference type="ChEBI" id="CHEBI:15734"/>
        <dbReference type="ChEBI" id="CHEBI:17478"/>
        <dbReference type="ChEBI" id="CHEBI:57783"/>
        <dbReference type="ChEBI" id="CHEBI:58349"/>
        <dbReference type="EC" id="1.1.1.2"/>
    </reaction>
    <physiologicalReaction direction="left-to-right" evidence="13">
        <dbReference type="Rhea" id="RHEA:15938"/>
    </physiologicalReaction>
    <physiologicalReaction direction="right-to-left" evidence="13">
        <dbReference type="Rhea" id="RHEA:15939"/>
    </physiologicalReaction>
</comment>
<dbReference type="Proteomes" id="UP001214415">
    <property type="component" value="Chromosome 1"/>
</dbReference>
<keyword evidence="10 17" id="KW-0560">Oxidoreductase</keyword>
<dbReference type="Pfam" id="PF03364">
    <property type="entry name" value="Polyketide_cyc"/>
    <property type="match status" value="1"/>
</dbReference>
<evidence type="ECO:0000256" key="12">
    <source>
        <dbReference type="ARBA" id="ARBA00024947"/>
    </source>
</evidence>
<evidence type="ECO:0000256" key="5">
    <source>
        <dbReference type="ARBA" id="ARBA00011814"/>
    </source>
</evidence>
<evidence type="ECO:0000256" key="15">
    <source>
        <dbReference type="RuleBase" id="RU361277"/>
    </source>
</evidence>
<dbReference type="GO" id="GO:0048039">
    <property type="term" value="F:ubiquinone binding"/>
    <property type="evidence" value="ECO:0007669"/>
    <property type="project" value="InterPro"/>
</dbReference>
<evidence type="ECO:0000256" key="1">
    <source>
        <dbReference type="ARBA" id="ARBA00006217"/>
    </source>
</evidence>
<feature type="binding site" evidence="14">
    <location>
        <position position="625"/>
    </location>
    <ligand>
        <name>Zn(2+)</name>
        <dbReference type="ChEBI" id="CHEBI:29105"/>
    </ligand>
</feature>
<proteinExistence type="inferred from homology"/>
<keyword evidence="8 14" id="KW-0862">Zinc</keyword>
<dbReference type="GO" id="GO:0008270">
    <property type="term" value="F:zinc ion binding"/>
    <property type="evidence" value="ECO:0007669"/>
    <property type="project" value="InterPro"/>
</dbReference>
<dbReference type="GO" id="GO:0008106">
    <property type="term" value="F:alcohol dehydrogenase (NADP+) activity"/>
    <property type="evidence" value="ECO:0007669"/>
    <property type="project" value="UniProtKB-EC"/>
</dbReference>
<dbReference type="GO" id="GO:0004089">
    <property type="term" value="F:carbonate dehydratase activity"/>
    <property type="evidence" value="ECO:0007669"/>
    <property type="project" value="InterPro"/>
</dbReference>
<dbReference type="Pfam" id="PF00107">
    <property type="entry name" value="ADH_zinc_N"/>
    <property type="match status" value="1"/>
</dbReference>
<evidence type="ECO:0000256" key="14">
    <source>
        <dbReference type="PIRSR" id="PIRSR601765-1"/>
    </source>
</evidence>
<evidence type="ECO:0000259" key="16">
    <source>
        <dbReference type="SMART" id="SM00829"/>
    </source>
</evidence>
<dbReference type="AlphaFoldDB" id="A0AAF0E8S8"/>
<dbReference type="InterPro" id="IPR013149">
    <property type="entry name" value="ADH-like_C"/>
</dbReference>
<dbReference type="PANTHER" id="PTHR42683">
    <property type="entry name" value="ALDEHYDE REDUCTASE"/>
    <property type="match status" value="1"/>
</dbReference>
<dbReference type="Gene3D" id="3.90.180.10">
    <property type="entry name" value="Medium-chain alcohol dehydrogenases, catalytic domain"/>
    <property type="match status" value="1"/>
</dbReference>
<keyword evidence="18" id="KW-1185">Reference proteome</keyword>
<evidence type="ECO:0000256" key="7">
    <source>
        <dbReference type="ARBA" id="ARBA00022723"/>
    </source>
</evidence>
<evidence type="ECO:0000256" key="2">
    <source>
        <dbReference type="ARBA" id="ARBA00006885"/>
    </source>
</evidence>
<accession>A0AAF0E8S8</accession>
<dbReference type="CDD" id="cd05283">
    <property type="entry name" value="CAD1"/>
    <property type="match status" value="1"/>
</dbReference>
<feature type="binding site" evidence="14">
    <location>
        <position position="623"/>
    </location>
    <ligand>
        <name>Zn(2+)</name>
        <dbReference type="ChEBI" id="CHEBI:29105"/>
    </ligand>
</feature>
<comment type="similarity">
    <text evidence="1">Belongs to the beta-class carbonic anhydrase family.</text>
</comment>
<dbReference type="GO" id="GO:0006122">
    <property type="term" value="P:mitochondrial electron transport, ubiquinol to cytochrome c"/>
    <property type="evidence" value="ECO:0007669"/>
    <property type="project" value="InterPro"/>
</dbReference>
<dbReference type="InterPro" id="IPR005031">
    <property type="entry name" value="COQ10_START"/>
</dbReference>
<dbReference type="Gene3D" id="3.40.1050.10">
    <property type="entry name" value="Carbonic anhydrase"/>
    <property type="match status" value="1"/>
</dbReference>
<dbReference type="InterPro" id="IPR047109">
    <property type="entry name" value="CAD-like"/>
</dbReference>
<dbReference type="Pfam" id="PF00484">
    <property type="entry name" value="Pro_CA"/>
    <property type="match status" value="1"/>
</dbReference>
<protein>
    <recommendedName>
        <fullName evidence="11">alcohol dehydrogenase (NADP(+))</fullName>
        <ecNumber evidence="11">1.1.1.2</ecNumber>
    </recommendedName>
</protein>
<dbReference type="InterPro" id="IPR013154">
    <property type="entry name" value="ADH-like_N"/>
</dbReference>
<dbReference type="InterPro" id="IPR036874">
    <property type="entry name" value="Carbonic_anhydrase_sf"/>
</dbReference>
<evidence type="ECO:0000256" key="6">
    <source>
        <dbReference type="ARBA" id="ARBA00022553"/>
    </source>
</evidence>
<keyword evidence="6" id="KW-0597">Phosphoprotein</keyword>
<gene>
    <name evidence="17" type="ORF">MEQU1_000493</name>
</gene>
<dbReference type="InterPro" id="IPR019182">
    <property type="entry name" value="Cytochrome_b-c1_su10_fun"/>
</dbReference>
<comment type="subunit">
    <text evidence="5">Interacts with coenzyme Q.</text>
</comment>
<evidence type="ECO:0000256" key="4">
    <source>
        <dbReference type="ARBA" id="ARBA00011738"/>
    </source>
</evidence>
<dbReference type="SMART" id="SM00829">
    <property type="entry name" value="PKS_ER"/>
    <property type="match status" value="1"/>
</dbReference>
<name>A0AAF0E8S8_9BASI</name>
<evidence type="ECO:0000313" key="17">
    <source>
        <dbReference type="EMBL" id="WFD21837.1"/>
    </source>
</evidence>
<dbReference type="PROSITE" id="PS00059">
    <property type="entry name" value="ADH_ZINC"/>
    <property type="match status" value="1"/>
</dbReference>
<dbReference type="InterPro" id="IPR020843">
    <property type="entry name" value="ER"/>
</dbReference>
<evidence type="ECO:0000256" key="13">
    <source>
        <dbReference type="ARBA" id="ARBA00050997"/>
    </source>
</evidence>
<feature type="domain" description="Enoyl reductase (ER)" evidence="16">
    <location>
        <begin position="163"/>
        <end position="500"/>
    </location>
</feature>
<evidence type="ECO:0000313" key="18">
    <source>
        <dbReference type="Proteomes" id="UP001214415"/>
    </source>
</evidence>
<dbReference type="Gene3D" id="3.30.530.20">
    <property type="match status" value="1"/>
</dbReference>
<evidence type="ECO:0000256" key="11">
    <source>
        <dbReference type="ARBA" id="ARBA00024074"/>
    </source>
</evidence>
<dbReference type="GO" id="GO:0006066">
    <property type="term" value="P:alcohol metabolic process"/>
    <property type="evidence" value="ECO:0007669"/>
    <property type="project" value="UniProtKB-ARBA"/>
</dbReference>
<dbReference type="EC" id="1.1.1.2" evidence="11"/>
<comment type="cofactor">
    <cofactor evidence="14">
        <name>Zn(2+)</name>
        <dbReference type="ChEBI" id="CHEBI:29105"/>
    </cofactor>
    <text evidence="14">Binds 1 zinc ion per subunit.</text>
</comment>
<comment type="subunit">
    <text evidence="4">Homodimer.</text>
</comment>
<dbReference type="Gene3D" id="3.40.50.720">
    <property type="entry name" value="NAD(P)-binding Rossmann-like Domain"/>
    <property type="match status" value="1"/>
</dbReference>
<reference evidence="17" key="1">
    <citation type="submission" date="2023-03" db="EMBL/GenBank/DDBJ databases">
        <title>Mating type loci evolution in Malassezia.</title>
        <authorList>
            <person name="Coelho M.A."/>
        </authorList>
    </citation>
    <scope>NUCLEOTIDE SEQUENCE</scope>
    <source>
        <strain evidence="17">CBS 12830</strain>
    </source>
</reference>
<feature type="binding site" evidence="14">
    <location>
        <position position="679"/>
    </location>
    <ligand>
        <name>Zn(2+)</name>
        <dbReference type="ChEBI" id="CHEBI:29105"/>
    </ligand>
</feature>
<dbReference type="InterPro" id="IPR001765">
    <property type="entry name" value="Carbonic_anhydrase"/>
</dbReference>
<sequence length="813" mass="88624">MSDFSQPPSCAGRRAAPYTSEQLYAIVADVDAYKEFLPYCLDSRVLGPSSPRATQAEPEATRVVDAELVIGFSALRESYVSEVSMRPHEWVKAKAKPSPLFKGLETAWYFRTLPKMPHIQRPQTEVTFTLAFAFSSPMYAAIAGQVFQKLSSSMIDAMPKGYAIHDTKNWTDFKVIDFELKTPEDDDVEVSITHCGICGSDLHTVSGGWGPLSVPACIPGHEIVGHVTQVGKNVKVIKVGDRVGIGAQVGSCMNCHPCKHDNENYCIGDGKGHMVDTYNSHWPDGSIAQGGYSTAIRAHQQFVFPIPEGLKSEHAAPMLCAGLTVYSPLYRNKVGPGMRVAIVGIGGLGHFGVMFAKAMGADVVAISHSASKEQDALKMGASKFVSTKEDPKWAEKFKTEPFDLIINTASSSAVDVPGMISSLKPEGRLVCVGMPEDEIKLRVQDLAMRSALLGSSHIGNKIEALSMLKLAAEKNVEPWIELVDMKDCSKAIERVSKGDTRESSPVCDSFLMFRPSPAAMGAFRATARAAFLKPSFQPHVGTMWVPSLFFWGASAGVLVTLALSGVPLFKKDVLLNTPVPIRAITETLLDRNASWSQEFITQQPDLAEALRGGQHPKVFWIGCSDSRVPESVVCNARPGELFVLRNVANQFHTYDDSAVSALTFAVQALGVEHVIVVGHTSCGGVAAAVKQVLHEQEDDFEPLPASALSRHLTPLTELARYLRARVRERHTIPGPEMQERLVPLLTEASVRKQIQNIVDHPVVQDNWQGKVSPLNGKVNPRVKIHGWIHNIHTGRLLDLNITVSPPPLPDTVN</sequence>
<dbReference type="InterPro" id="IPR044996">
    <property type="entry name" value="COQ10-like"/>
</dbReference>
<feature type="binding site" evidence="14">
    <location>
        <position position="682"/>
    </location>
    <ligand>
        <name>Zn(2+)</name>
        <dbReference type="ChEBI" id="CHEBI:29105"/>
    </ligand>
</feature>
<keyword evidence="7 14" id="KW-0479">Metal-binding</keyword>